<evidence type="ECO:0000313" key="2">
    <source>
        <dbReference type="Proteomes" id="UP000019376"/>
    </source>
</evidence>
<dbReference type="STRING" id="933388.S7Z8F6"/>
<proteinExistence type="predicted"/>
<dbReference type="OrthoDB" id="755951at2759"/>
<dbReference type="AlphaFoldDB" id="S7Z8F6"/>
<dbReference type="PhylomeDB" id="S7Z8F6"/>
<gene>
    <name evidence="1" type="ORF">PDE_01411</name>
</gene>
<reference evidence="1 2" key="1">
    <citation type="journal article" date="2013" name="PLoS ONE">
        <title>Genomic and secretomic analyses reveal unique features of the lignocellulolytic enzyme system of Penicillium decumbens.</title>
        <authorList>
            <person name="Liu G."/>
            <person name="Zhang L."/>
            <person name="Wei X."/>
            <person name="Zou G."/>
            <person name="Qin Y."/>
            <person name="Ma L."/>
            <person name="Li J."/>
            <person name="Zheng H."/>
            <person name="Wang S."/>
            <person name="Wang C."/>
            <person name="Xun L."/>
            <person name="Zhao G.-P."/>
            <person name="Zhou Z."/>
            <person name="Qu Y."/>
        </authorList>
    </citation>
    <scope>NUCLEOTIDE SEQUENCE [LARGE SCALE GENOMIC DNA]</scope>
    <source>
        <strain evidence="2">114-2 / CGMCC 5302</strain>
    </source>
</reference>
<dbReference type="GO" id="GO:0003825">
    <property type="term" value="F:alpha,alpha-trehalose-phosphate synthase (UDP-forming) activity"/>
    <property type="evidence" value="ECO:0007669"/>
    <property type="project" value="TreeGrafter"/>
</dbReference>
<accession>S7Z8F6</accession>
<name>S7Z8F6_PENO1</name>
<dbReference type="PANTHER" id="PTHR10788">
    <property type="entry name" value="TREHALOSE-6-PHOSPHATE SYNTHASE"/>
    <property type="match status" value="1"/>
</dbReference>
<sequence>MGSINSPSEPRLVIASNRLPLSVRKTNGTYDVAPSSGGLVSALRGLKVADYLWLGWPGLAVNKSQRQAVDDELAREHASAVYLDDELARDHYNGFSNAILWPILHYQPGKQMTPSVWNAYSRVNEIFADTVSSEARDGDLIWVHDYHLFLLPQMLRDRLQAQSKHCPIGFFLHTPFPADDYWRGLPVEEELLKGILGSDVIGFHTDEYKKNFVTSCDILLDSVHVINDHIQYKDRLIKTGRYIAGIDYDRFATTLRDEKVKARISELESLYEGKKVIIGVDRLDYTKGLTEKMEGFRVFLDQHPELRDKVILIQIAIPSREDVKEYQDLEGEVSKLVGQIIGKHATPHSTPLLYIHRSVSFEDLTSLYAISDVCFLTSRRDGLNLVASEYVACQDARNGVLVLSKFTGAASFLNHGSVLCNPSSAEGLSDALYKAMMMGGEERRRKHNILRDFVTAHTR</sequence>
<dbReference type="EMBL" id="KB644409">
    <property type="protein sequence ID" value="EPS26474.1"/>
    <property type="molecule type" value="Genomic_DNA"/>
</dbReference>
<dbReference type="eggNOG" id="KOG1050">
    <property type="taxonomic scope" value="Eukaryota"/>
</dbReference>
<dbReference type="GO" id="GO:0004805">
    <property type="term" value="F:trehalose-phosphatase activity"/>
    <property type="evidence" value="ECO:0007669"/>
    <property type="project" value="TreeGrafter"/>
</dbReference>
<dbReference type="InterPro" id="IPR001830">
    <property type="entry name" value="Glyco_trans_20"/>
</dbReference>
<dbReference type="GO" id="GO:0005946">
    <property type="term" value="C:alpha,alpha-trehalose-phosphate synthase complex (UDP-forming)"/>
    <property type="evidence" value="ECO:0007669"/>
    <property type="project" value="TreeGrafter"/>
</dbReference>
<dbReference type="GO" id="GO:0005992">
    <property type="term" value="P:trehalose biosynthetic process"/>
    <property type="evidence" value="ECO:0007669"/>
    <property type="project" value="InterPro"/>
</dbReference>
<organism evidence="1 2">
    <name type="scientific">Penicillium oxalicum (strain 114-2 / CGMCC 5302)</name>
    <name type="common">Penicillium decumbens</name>
    <dbReference type="NCBI Taxonomy" id="933388"/>
    <lineage>
        <taxon>Eukaryota</taxon>
        <taxon>Fungi</taxon>
        <taxon>Dikarya</taxon>
        <taxon>Ascomycota</taxon>
        <taxon>Pezizomycotina</taxon>
        <taxon>Eurotiomycetes</taxon>
        <taxon>Eurotiomycetidae</taxon>
        <taxon>Eurotiales</taxon>
        <taxon>Aspergillaceae</taxon>
        <taxon>Penicillium</taxon>
    </lineage>
</organism>
<dbReference type="Gene3D" id="3.40.50.2000">
    <property type="entry name" value="Glycogen Phosphorylase B"/>
    <property type="match status" value="2"/>
</dbReference>
<dbReference type="Proteomes" id="UP000019376">
    <property type="component" value="Unassembled WGS sequence"/>
</dbReference>
<dbReference type="PANTHER" id="PTHR10788:SF75">
    <property type="entry name" value="SYNTHASE SUBUNIT OF TREHALOSE-6-PHOSPHATE SYNTHASE_PHOSPHATASE COMPLEX (EUROFUNG)"/>
    <property type="match status" value="1"/>
</dbReference>
<keyword evidence="2" id="KW-1185">Reference proteome</keyword>
<dbReference type="Pfam" id="PF00982">
    <property type="entry name" value="Glyco_transf_20"/>
    <property type="match status" value="1"/>
</dbReference>
<dbReference type="CDD" id="cd03788">
    <property type="entry name" value="GT20_TPS"/>
    <property type="match status" value="1"/>
</dbReference>
<dbReference type="HOGENOM" id="CLU_002351_7_1_1"/>
<dbReference type="GO" id="GO:0034605">
    <property type="term" value="P:cellular response to heat"/>
    <property type="evidence" value="ECO:0007669"/>
    <property type="project" value="TreeGrafter"/>
</dbReference>
<protein>
    <submittedName>
        <fullName evidence="1">Putative alpha,alpha-trehalose-phosphate synthase [UDP-forming]</fullName>
    </submittedName>
</protein>
<dbReference type="GO" id="GO:0005829">
    <property type="term" value="C:cytosol"/>
    <property type="evidence" value="ECO:0007669"/>
    <property type="project" value="TreeGrafter"/>
</dbReference>
<dbReference type="SUPFAM" id="SSF53756">
    <property type="entry name" value="UDP-Glycosyltransferase/glycogen phosphorylase"/>
    <property type="match status" value="1"/>
</dbReference>
<evidence type="ECO:0000313" key="1">
    <source>
        <dbReference type="EMBL" id="EPS26474.1"/>
    </source>
</evidence>